<reference evidence="10" key="1">
    <citation type="journal article" date="2014" name="Int. J. Syst. Evol. Microbiol.">
        <title>Complete genome sequence of Corynebacterium casei LMG S-19264T (=DSM 44701T), isolated from a smear-ripened cheese.</title>
        <authorList>
            <consortium name="US DOE Joint Genome Institute (JGI-PGF)"/>
            <person name="Walter F."/>
            <person name="Albersmeier A."/>
            <person name="Kalinowski J."/>
            <person name="Ruckert C."/>
        </authorList>
    </citation>
    <scope>NUCLEOTIDE SEQUENCE</scope>
    <source>
        <strain evidence="10">KCTC 22169</strain>
    </source>
</reference>
<evidence type="ECO:0000256" key="2">
    <source>
        <dbReference type="ARBA" id="ARBA00022491"/>
    </source>
</evidence>
<dbReference type="Gene3D" id="1.10.357.10">
    <property type="entry name" value="Tetracycline Repressor, domain 2"/>
    <property type="match status" value="1"/>
</dbReference>
<evidence type="ECO:0000256" key="8">
    <source>
        <dbReference type="PROSITE-ProRule" id="PRU00335"/>
    </source>
</evidence>
<dbReference type="InterPro" id="IPR017757">
    <property type="entry name" value="Tscrpt_rep_BetI"/>
</dbReference>
<comment type="function">
    <text evidence="6">Repressor involved in the biosynthesis of the osmoprotectant glycine betaine. It represses transcription of the choline transporter BetT and the genes of BetAB involved in the synthesis of glycine betaine.</text>
</comment>
<keyword evidence="3 7" id="KW-0805">Transcription regulation</keyword>
<name>A0A918KHA2_9GAMM</name>
<dbReference type="AlphaFoldDB" id="A0A918KHA2"/>
<dbReference type="HAMAP" id="MF_00768">
    <property type="entry name" value="HTH_type_BetI"/>
    <property type="match status" value="1"/>
</dbReference>
<dbReference type="SUPFAM" id="SSF48498">
    <property type="entry name" value="Tetracyclin repressor-like, C-terminal domain"/>
    <property type="match status" value="1"/>
</dbReference>
<dbReference type="InterPro" id="IPR001647">
    <property type="entry name" value="HTH_TetR"/>
</dbReference>
<dbReference type="NCBIfam" id="TIGR03384">
    <property type="entry name" value="betaine_BetI"/>
    <property type="match status" value="1"/>
</dbReference>
<dbReference type="InterPro" id="IPR036271">
    <property type="entry name" value="Tet_transcr_reg_TetR-rel_C_sf"/>
</dbReference>
<dbReference type="SUPFAM" id="SSF46689">
    <property type="entry name" value="Homeodomain-like"/>
    <property type="match status" value="1"/>
</dbReference>
<evidence type="ECO:0000256" key="7">
    <source>
        <dbReference type="HAMAP-Rule" id="MF_00768"/>
    </source>
</evidence>
<dbReference type="GO" id="GO:0000976">
    <property type="term" value="F:transcription cis-regulatory region binding"/>
    <property type="evidence" value="ECO:0007669"/>
    <property type="project" value="TreeGrafter"/>
</dbReference>
<organism evidence="10 11">
    <name type="scientific">Saccharospirillum salsuginis</name>
    <dbReference type="NCBI Taxonomy" id="418750"/>
    <lineage>
        <taxon>Bacteria</taxon>
        <taxon>Pseudomonadati</taxon>
        <taxon>Pseudomonadota</taxon>
        <taxon>Gammaproteobacteria</taxon>
        <taxon>Oceanospirillales</taxon>
        <taxon>Saccharospirillaceae</taxon>
        <taxon>Saccharospirillum</taxon>
    </lineage>
</organism>
<dbReference type="PANTHER" id="PTHR30055">
    <property type="entry name" value="HTH-TYPE TRANSCRIPTIONAL REGULATOR RUTR"/>
    <property type="match status" value="1"/>
</dbReference>
<dbReference type="GO" id="GO:0019285">
    <property type="term" value="P:glycine betaine biosynthetic process from choline"/>
    <property type="evidence" value="ECO:0007669"/>
    <property type="project" value="UniProtKB-UniRule"/>
</dbReference>
<proteinExistence type="inferred from homology"/>
<dbReference type="PRINTS" id="PR00455">
    <property type="entry name" value="HTHTETR"/>
</dbReference>
<dbReference type="EMBL" id="BMXR01000008">
    <property type="protein sequence ID" value="GGX62874.1"/>
    <property type="molecule type" value="Genomic_DNA"/>
</dbReference>
<comment type="caution">
    <text evidence="10">The sequence shown here is derived from an EMBL/GenBank/DDBJ whole genome shotgun (WGS) entry which is preliminary data.</text>
</comment>
<comment type="function">
    <text evidence="7">Repressor involved in choline regulation of the bet genes.</text>
</comment>
<keyword evidence="2 7" id="KW-0678">Repressor</keyword>
<feature type="DNA-binding region" description="H-T-H motif" evidence="7 8">
    <location>
        <begin position="31"/>
        <end position="50"/>
    </location>
</feature>
<evidence type="ECO:0000256" key="4">
    <source>
        <dbReference type="ARBA" id="ARBA00023125"/>
    </source>
</evidence>
<comment type="pathway">
    <text evidence="1 7">Amine and polyamine biosynthesis; betaine biosynthesis via choline pathway [regulation].</text>
</comment>
<evidence type="ECO:0000256" key="3">
    <source>
        <dbReference type="ARBA" id="ARBA00023015"/>
    </source>
</evidence>
<dbReference type="RefSeq" id="WP_189610766.1">
    <property type="nucleotide sequence ID" value="NZ_BMXR01000008.1"/>
</dbReference>
<sequence>MPKVGMEPIRRKQLIEATQACIGEVGFGATTVQSIAKRAGVSAGIIAHYFGNKMGLLEATMRELLQQLKVELIERLGSSATPRDRINAIIDTNFSKTQTNALAAKTWLAFWSGAMHEPAFAQLQRINKMRLHSNLKYSFKELGLADPDHAAASLSALIDGLWLRGALSPEGIDVDRCVDLCCRHAELLIQAG</sequence>
<dbReference type="GO" id="GO:0003700">
    <property type="term" value="F:DNA-binding transcription factor activity"/>
    <property type="evidence" value="ECO:0007669"/>
    <property type="project" value="UniProtKB-UniRule"/>
</dbReference>
<dbReference type="Proteomes" id="UP000626148">
    <property type="component" value="Unassembled WGS sequence"/>
</dbReference>
<evidence type="ECO:0000256" key="5">
    <source>
        <dbReference type="ARBA" id="ARBA00023163"/>
    </source>
</evidence>
<protein>
    <recommendedName>
        <fullName evidence="7">HTH-type transcriptional regulator BetI</fullName>
    </recommendedName>
</protein>
<evidence type="ECO:0000256" key="6">
    <source>
        <dbReference type="ARBA" id="ARBA00024936"/>
    </source>
</evidence>
<accession>A0A918KHA2</accession>
<keyword evidence="5 7" id="KW-0804">Transcription</keyword>
<dbReference type="NCBIfam" id="NF001978">
    <property type="entry name" value="PRK00767.1"/>
    <property type="match status" value="1"/>
</dbReference>
<dbReference type="PANTHER" id="PTHR30055:SF234">
    <property type="entry name" value="HTH-TYPE TRANSCRIPTIONAL REGULATOR BETI"/>
    <property type="match status" value="1"/>
</dbReference>
<dbReference type="InterPro" id="IPR050109">
    <property type="entry name" value="HTH-type_TetR-like_transc_reg"/>
</dbReference>
<dbReference type="InterPro" id="IPR009057">
    <property type="entry name" value="Homeodomain-like_sf"/>
</dbReference>
<evidence type="ECO:0000313" key="11">
    <source>
        <dbReference type="Proteomes" id="UP000626148"/>
    </source>
</evidence>
<dbReference type="Pfam" id="PF00440">
    <property type="entry name" value="TetR_N"/>
    <property type="match status" value="1"/>
</dbReference>
<evidence type="ECO:0000259" key="9">
    <source>
        <dbReference type="PROSITE" id="PS50977"/>
    </source>
</evidence>
<evidence type="ECO:0000313" key="10">
    <source>
        <dbReference type="EMBL" id="GGX62874.1"/>
    </source>
</evidence>
<reference evidence="10" key="2">
    <citation type="submission" date="2020-09" db="EMBL/GenBank/DDBJ databases">
        <authorList>
            <person name="Sun Q."/>
            <person name="Kim S."/>
        </authorList>
    </citation>
    <scope>NUCLEOTIDE SEQUENCE</scope>
    <source>
        <strain evidence="10">KCTC 22169</strain>
    </source>
</reference>
<dbReference type="InterPro" id="IPR039538">
    <property type="entry name" value="BetI_C"/>
</dbReference>
<dbReference type="GO" id="GO:0045892">
    <property type="term" value="P:negative regulation of DNA-templated transcription"/>
    <property type="evidence" value="ECO:0007669"/>
    <property type="project" value="UniProtKB-UniRule"/>
</dbReference>
<gene>
    <name evidence="7 10" type="primary">betI</name>
    <name evidence="10" type="ORF">GCM10007392_33470</name>
</gene>
<keyword evidence="11" id="KW-1185">Reference proteome</keyword>
<evidence type="ECO:0000256" key="1">
    <source>
        <dbReference type="ARBA" id="ARBA00004719"/>
    </source>
</evidence>
<dbReference type="Pfam" id="PF13977">
    <property type="entry name" value="TetR_C_6"/>
    <property type="match status" value="1"/>
</dbReference>
<dbReference type="PROSITE" id="PS50977">
    <property type="entry name" value="HTH_TETR_2"/>
    <property type="match status" value="1"/>
</dbReference>
<keyword evidence="4 7" id="KW-0238">DNA-binding</keyword>
<feature type="domain" description="HTH tetR-type" evidence="9">
    <location>
        <begin position="8"/>
        <end position="68"/>
    </location>
</feature>